<protein>
    <recommendedName>
        <fullName evidence="3">Histidine kinase/HSP90-like ATPase domain-containing protein</fullName>
    </recommendedName>
</protein>
<reference evidence="1 2" key="1">
    <citation type="submission" date="2024-10" db="EMBL/GenBank/DDBJ databases">
        <title>The Natural Products Discovery Center: Release of the First 8490 Sequenced Strains for Exploring Actinobacteria Biosynthetic Diversity.</title>
        <authorList>
            <person name="Kalkreuter E."/>
            <person name="Kautsar S.A."/>
            <person name="Yang D."/>
            <person name="Bader C.D."/>
            <person name="Teijaro C.N."/>
            <person name="Fluegel L."/>
            <person name="Davis C.M."/>
            <person name="Simpson J.R."/>
            <person name="Lauterbach L."/>
            <person name="Steele A.D."/>
            <person name="Gui C."/>
            <person name="Meng S."/>
            <person name="Li G."/>
            <person name="Viehrig K."/>
            <person name="Ye F."/>
            <person name="Su P."/>
            <person name="Kiefer A.F."/>
            <person name="Nichols A."/>
            <person name="Cepeda A.J."/>
            <person name="Yan W."/>
            <person name="Fan B."/>
            <person name="Jiang Y."/>
            <person name="Adhikari A."/>
            <person name="Zheng C.-J."/>
            <person name="Schuster L."/>
            <person name="Cowan T.M."/>
            <person name="Smanski M.J."/>
            <person name="Chevrette M.G."/>
            <person name="De Carvalho L.P.S."/>
            <person name="Shen B."/>
        </authorList>
    </citation>
    <scope>NUCLEOTIDE SEQUENCE [LARGE SCALE GENOMIC DNA]</scope>
    <source>
        <strain evidence="1 2">NPDC048229</strain>
    </source>
</reference>
<dbReference type="EMBL" id="JBICZW010000033">
    <property type="protein sequence ID" value="MFG3193713.1"/>
    <property type="molecule type" value="Genomic_DNA"/>
</dbReference>
<dbReference type="Proteomes" id="UP001604282">
    <property type="component" value="Unassembled WGS sequence"/>
</dbReference>
<dbReference type="RefSeq" id="WP_189853008.1">
    <property type="nucleotide sequence ID" value="NZ_BMVV01000032.1"/>
</dbReference>
<sequence>MDVWVRRRCRPAGGPGAAARARREVHRLADQALAVGHVVSRASEDDAALIVSELVAHAGGGCVLELTLAPEGLAILVSGVPPPVAVRTGRRQFVFWWDLVTLLARDVTVRRSTAASGAVVRVRVDAERPSG</sequence>
<gene>
    <name evidence="1" type="ORF">ACGFYS_32830</name>
</gene>
<name>A0ABW7C5V0_9ACTN</name>
<comment type="caution">
    <text evidence="1">The sequence shown here is derived from an EMBL/GenBank/DDBJ whole genome shotgun (WGS) entry which is preliminary data.</text>
</comment>
<accession>A0ABW7C5V0</accession>
<proteinExistence type="predicted"/>
<evidence type="ECO:0008006" key="3">
    <source>
        <dbReference type="Google" id="ProtNLM"/>
    </source>
</evidence>
<organism evidence="1 2">
    <name type="scientific">Streptomyces omiyaensis</name>
    <dbReference type="NCBI Taxonomy" id="68247"/>
    <lineage>
        <taxon>Bacteria</taxon>
        <taxon>Bacillati</taxon>
        <taxon>Actinomycetota</taxon>
        <taxon>Actinomycetes</taxon>
        <taxon>Kitasatosporales</taxon>
        <taxon>Streptomycetaceae</taxon>
        <taxon>Streptomyces</taxon>
    </lineage>
</organism>
<evidence type="ECO:0000313" key="1">
    <source>
        <dbReference type="EMBL" id="MFG3193713.1"/>
    </source>
</evidence>
<evidence type="ECO:0000313" key="2">
    <source>
        <dbReference type="Proteomes" id="UP001604282"/>
    </source>
</evidence>
<keyword evidence="2" id="KW-1185">Reference proteome</keyword>